<feature type="transmembrane region" description="Helical" evidence="5">
    <location>
        <begin position="111"/>
        <end position="130"/>
    </location>
</feature>
<accession>A0A1Q9HC35</accession>
<feature type="transmembrane region" description="Helical" evidence="5">
    <location>
        <begin position="236"/>
        <end position="254"/>
    </location>
</feature>
<feature type="transmembrane region" description="Helical" evidence="5">
    <location>
        <begin position="451"/>
        <end position="474"/>
    </location>
</feature>
<feature type="transmembrane region" description="Helical" evidence="5">
    <location>
        <begin position="412"/>
        <end position="430"/>
    </location>
</feature>
<dbReference type="RefSeq" id="WP_075709764.1">
    <property type="nucleotide sequence ID" value="NZ_MJMJ01000034.1"/>
</dbReference>
<evidence type="ECO:0000259" key="6">
    <source>
        <dbReference type="Pfam" id="PF04932"/>
    </source>
</evidence>
<feature type="transmembrane region" description="Helical" evidence="5">
    <location>
        <begin position="178"/>
        <end position="198"/>
    </location>
</feature>
<evidence type="ECO:0000256" key="3">
    <source>
        <dbReference type="ARBA" id="ARBA00022989"/>
    </source>
</evidence>
<reference evidence="9 10" key="1">
    <citation type="submission" date="2016-09" db="EMBL/GenBank/DDBJ databases">
        <title>Genomic Taxonomy of the Vibrionaceae.</title>
        <authorList>
            <person name="Gonzalez-Castillo A."/>
            <person name="Gomez-Gil B."/>
            <person name="Enciso-Ibarra K."/>
        </authorList>
    </citation>
    <scope>NUCLEOTIDE SEQUENCE [LARGE SCALE GENOMIC DNA]</scope>
    <source>
        <strain evidence="9 10">CAIM 703</strain>
    </source>
</reference>
<dbReference type="STRING" id="1381081.BIY22_10250"/>
<feature type="transmembrane region" description="Helical" evidence="5">
    <location>
        <begin position="20"/>
        <end position="40"/>
    </location>
</feature>
<gene>
    <name evidence="9" type="ORF">BIY22_10250</name>
</gene>
<evidence type="ECO:0000259" key="7">
    <source>
        <dbReference type="Pfam" id="PF11846"/>
    </source>
</evidence>
<proteinExistence type="predicted"/>
<dbReference type="Proteomes" id="UP000186313">
    <property type="component" value="Unassembled WGS sequence"/>
</dbReference>
<evidence type="ECO:0000256" key="1">
    <source>
        <dbReference type="ARBA" id="ARBA00004141"/>
    </source>
</evidence>
<feature type="transmembrane region" description="Helical" evidence="5">
    <location>
        <begin position="210"/>
        <end position="230"/>
    </location>
</feature>
<feature type="domain" description="O-antigen ligase-related" evidence="6">
    <location>
        <begin position="222"/>
        <end position="368"/>
    </location>
</feature>
<evidence type="ECO:0000313" key="10">
    <source>
        <dbReference type="Proteomes" id="UP000186313"/>
    </source>
</evidence>
<evidence type="ECO:0000259" key="8">
    <source>
        <dbReference type="Pfam" id="PF15864"/>
    </source>
</evidence>
<dbReference type="Pfam" id="PF04932">
    <property type="entry name" value="Wzy_C"/>
    <property type="match status" value="1"/>
</dbReference>
<dbReference type="InterPro" id="IPR051533">
    <property type="entry name" value="WaaL-like"/>
</dbReference>
<feature type="transmembrane region" description="Helical" evidence="5">
    <location>
        <begin position="261"/>
        <end position="280"/>
    </location>
</feature>
<dbReference type="InterPro" id="IPR007016">
    <property type="entry name" value="O-antigen_ligase-rel_domated"/>
</dbReference>
<organism evidence="9 10">
    <name type="scientific">Vibrio panuliri</name>
    <dbReference type="NCBI Taxonomy" id="1381081"/>
    <lineage>
        <taxon>Bacteria</taxon>
        <taxon>Pseudomonadati</taxon>
        <taxon>Pseudomonadota</taxon>
        <taxon>Gammaproteobacteria</taxon>
        <taxon>Vibrionales</taxon>
        <taxon>Vibrionaceae</taxon>
        <taxon>Vibrio</taxon>
    </lineage>
</organism>
<evidence type="ECO:0000256" key="4">
    <source>
        <dbReference type="ARBA" id="ARBA00023136"/>
    </source>
</evidence>
<feature type="transmembrane region" description="Helical" evidence="5">
    <location>
        <begin position="81"/>
        <end position="99"/>
    </location>
</feature>
<dbReference type="InterPro" id="IPR021797">
    <property type="entry name" value="Wzy_C_2"/>
</dbReference>
<sequence length="598" mass="67773">MATIHLTGTQLEPQAPRLPLIRPFLVSLGAIYILAMHFFMPNPGGSGLALSFNATTWIAFGISIAIGLYQIGSEGKLRFNKLTIVLFIASLMMTAPVLYPESSVELSFNRLVGLWMGFLLLVILQQFRFSNRQKQRLLWFIVIAVAIQAIFGWVQYLLLEPGNIFGYNTLYNRPYGIFQQPNVMASFLATGLVISAYLLSRQPIKYQRKLSDVSLLYLMPLLTIPLIIVLASRTGWLGTGIAVALVLPYLYRFATHKRIAGWSLSALVGVVLGLILPILASSGSADNSSDFIESKINLESPRTYTFPQALDMFIEKPFSGYGYGKFESEYILYTARQHQLNTHYHAGLPAMDHPHNELLYWGVEGGLLPVLGIVLAAVFLLLRMYQAKKGTRLALFGLFVPIVLHSQLEYPFYHSFVHWITFIVLLYWVDQRSNSYRVASFSKVSQIALRALSLVIPIVTTLYMTSALHTNYVLTQFERSNPKQPELLEQVSNPVVWKDRYDWDVYSTYLNIGLISQNPDFIQPYIDWSLQIIRNKPRPAFYNNLIMAYQGLGDTQKAEQIRTEAKFLFPERDFDKVQYIAPDINALKPSSAQTSNDE</sequence>
<dbReference type="PANTHER" id="PTHR37422:SF21">
    <property type="entry name" value="EXOQ-LIKE PROTEIN"/>
    <property type="match status" value="1"/>
</dbReference>
<feature type="domain" description="Virulence factor membrane-bound polymerase C-terminal" evidence="7">
    <location>
        <begin position="394"/>
        <end position="579"/>
    </location>
</feature>
<keyword evidence="9" id="KW-0436">Ligase</keyword>
<evidence type="ECO:0000313" key="9">
    <source>
        <dbReference type="EMBL" id="OLQ86950.1"/>
    </source>
</evidence>
<dbReference type="InterPro" id="IPR031726">
    <property type="entry name" value="PglL_A"/>
</dbReference>
<dbReference type="Pfam" id="PF15864">
    <property type="entry name" value="PglL_A"/>
    <property type="match status" value="1"/>
</dbReference>
<feature type="transmembrane region" description="Helical" evidence="5">
    <location>
        <begin position="137"/>
        <end position="158"/>
    </location>
</feature>
<feature type="transmembrane region" description="Helical" evidence="5">
    <location>
        <begin position="46"/>
        <end position="69"/>
    </location>
</feature>
<protein>
    <submittedName>
        <fullName evidence="9">Ligase</fullName>
    </submittedName>
</protein>
<comment type="caution">
    <text evidence="9">The sequence shown here is derived from an EMBL/GenBank/DDBJ whole genome shotgun (WGS) entry which is preliminary data.</text>
</comment>
<feature type="transmembrane region" description="Helical" evidence="5">
    <location>
        <begin position="389"/>
        <end position="406"/>
    </location>
</feature>
<dbReference type="AlphaFoldDB" id="A0A1Q9HC35"/>
<dbReference type="OrthoDB" id="5596698at2"/>
<keyword evidence="3 5" id="KW-1133">Transmembrane helix</keyword>
<comment type="subcellular location">
    <subcellularLocation>
        <location evidence="1">Membrane</location>
        <topology evidence="1">Multi-pass membrane protein</topology>
    </subcellularLocation>
</comment>
<dbReference type="GO" id="GO:0016874">
    <property type="term" value="F:ligase activity"/>
    <property type="evidence" value="ECO:0007669"/>
    <property type="project" value="UniProtKB-KW"/>
</dbReference>
<evidence type="ECO:0000256" key="2">
    <source>
        <dbReference type="ARBA" id="ARBA00022692"/>
    </source>
</evidence>
<dbReference type="Pfam" id="PF11846">
    <property type="entry name" value="Wzy_C_2"/>
    <property type="match status" value="1"/>
</dbReference>
<keyword evidence="2 5" id="KW-0812">Transmembrane</keyword>
<name>A0A1Q9HC35_9VIBR</name>
<dbReference type="PANTHER" id="PTHR37422">
    <property type="entry name" value="TEICHURONIC ACID BIOSYNTHESIS PROTEIN TUAE"/>
    <property type="match status" value="1"/>
</dbReference>
<dbReference type="GO" id="GO:0016020">
    <property type="term" value="C:membrane"/>
    <property type="evidence" value="ECO:0007669"/>
    <property type="project" value="UniProtKB-SubCell"/>
</dbReference>
<feature type="domain" description="Protein glycosylation ligase" evidence="8">
    <location>
        <begin position="174"/>
        <end position="199"/>
    </location>
</feature>
<dbReference type="EMBL" id="MJMJ01000034">
    <property type="protein sequence ID" value="OLQ86950.1"/>
    <property type="molecule type" value="Genomic_DNA"/>
</dbReference>
<feature type="transmembrane region" description="Helical" evidence="5">
    <location>
        <begin position="358"/>
        <end position="382"/>
    </location>
</feature>
<evidence type="ECO:0000256" key="5">
    <source>
        <dbReference type="SAM" id="Phobius"/>
    </source>
</evidence>
<keyword evidence="4 5" id="KW-0472">Membrane</keyword>